<reference evidence="4" key="1">
    <citation type="submission" date="2020-11" db="EMBL/GenBank/DDBJ databases">
        <authorList>
            <person name="Tran Van P."/>
        </authorList>
    </citation>
    <scope>NUCLEOTIDE SEQUENCE</scope>
</reference>
<evidence type="ECO:0000256" key="2">
    <source>
        <dbReference type="SAM" id="Phobius"/>
    </source>
</evidence>
<proteinExistence type="predicted"/>
<evidence type="ECO:0000256" key="1">
    <source>
        <dbReference type="SAM" id="MobiDB-lite"/>
    </source>
</evidence>
<organism evidence="4">
    <name type="scientific">Darwinula stevensoni</name>
    <dbReference type="NCBI Taxonomy" id="69355"/>
    <lineage>
        <taxon>Eukaryota</taxon>
        <taxon>Metazoa</taxon>
        <taxon>Ecdysozoa</taxon>
        <taxon>Arthropoda</taxon>
        <taxon>Crustacea</taxon>
        <taxon>Oligostraca</taxon>
        <taxon>Ostracoda</taxon>
        <taxon>Podocopa</taxon>
        <taxon>Podocopida</taxon>
        <taxon>Darwinulocopina</taxon>
        <taxon>Darwinuloidea</taxon>
        <taxon>Darwinulidae</taxon>
        <taxon>Darwinula</taxon>
    </lineage>
</organism>
<dbReference type="AlphaFoldDB" id="A0A7R9ABG8"/>
<feature type="domain" description="Calcium-activated chloride channel N-terminal" evidence="3">
    <location>
        <begin position="38"/>
        <end position="258"/>
    </location>
</feature>
<feature type="compositionally biased region" description="Polar residues" evidence="1">
    <location>
        <begin position="800"/>
        <end position="814"/>
    </location>
</feature>
<dbReference type="InterPro" id="IPR013642">
    <property type="entry name" value="CLCA_N"/>
</dbReference>
<dbReference type="Proteomes" id="UP000677054">
    <property type="component" value="Unassembled WGS sequence"/>
</dbReference>
<sequence length="1103" mass="120778">MDDGRRPMRPSEALRVEPTATSSHFRDTYRMIPPPLGELFSRGSQSLFRATQRLAFFRSVEVLLPEHWEARECGLTNGHIRMTSWRRSQAKGFRVGTLHPSPFTLQPHSCGLPGEYVYLPLEFIRGANASLHADRVLVREWSKFRYGAFDETGFPNDPLTSTSYQSYSESGLAEPEPSICTDKQLTVTKACTEGECRFRVRDEGNEEVTASLMALPHLPNVEHYCDDSNHKEEAPTRHNILCDGRSTWDVVSKNADFLGISPSVANVTSTVPTFTFTKASPRKVVFVLQASKSIGAINGRWESVRSGIYRWLELVSSSPSLMVGFVEFAGSRTVKMEPVKSVGHLKLSSKSLISRYPSDEEDGQDHPACIHCALRHAFELLSSGSGGGPVGGEILLIAEEQPMNPRINDQDQLLQLVSMEAIDRGVAIHTLSFPGTAMSGSGSGMTLEKLSEETGGVHRGLEEHGSAGTISGRVPVANMVEVLDAIETVFPTLDSFKLYRETGSGTGASRIAGEFLTEAGLRELQMLVYYPSEDLAPKRVLLQDPHGSTHDVIGSPLASPNYNADILRIRQWDPIQVGQWRYEIETVSAEPVVIEVRGFPSSRRDAIRVRTWTSWDGSRNPDPRSQPLILFAEVTRGGKVLRDAVITAHIQRKSLTFTDELSLTLLDDGMGDPDMIRGDGVYSAYFTHFAGSQAKYSMSYTASDGGGKARYLQGQGQRPSEEVPTGPFHRILPGPIIFVRDPPLDDIYPPNRILDLRVQPDPDEPSTLVLTWTSPGANYNHGRADRYELRYAADRSSLRSETFPSAKPVSTSTPLPRGSREELRVGVGESGLDYDRVFYFAIRAFHGRWSRVSNVVKARLPPPPAPPTTVPASVLRGEVSSGGQGGWAVARDETAVGGAGKHAKLIVIIGGCVSFVIVLTVLVLCVTICVRRRQEKKQDPKSPPEPKSKSPDVISPVSSEKEWGVNVTKNGSPEFVAASDILGHHAGADLTLTPYHMTKDESTSTPLLPDHLSFTYQSYDIVGNPPPYSHPDGSSYHSVSSVDQLRSKYVHFSPNTLGAPPVPPKPSLYGCRSSADYCGLNESQSSVGSSDQGGKKVRTVTQV</sequence>
<keyword evidence="2" id="KW-1133">Transmembrane helix</keyword>
<feature type="transmembrane region" description="Helical" evidence="2">
    <location>
        <begin position="905"/>
        <end position="930"/>
    </location>
</feature>
<dbReference type="Pfam" id="PF08434">
    <property type="entry name" value="CLCA"/>
    <property type="match status" value="1"/>
</dbReference>
<keyword evidence="2" id="KW-0472">Membrane</keyword>
<keyword evidence="5" id="KW-1185">Reference proteome</keyword>
<feature type="region of interest" description="Disordered" evidence="1">
    <location>
        <begin position="800"/>
        <end position="822"/>
    </location>
</feature>
<dbReference type="GO" id="GO:0032991">
    <property type="term" value="C:protein-containing complex"/>
    <property type="evidence" value="ECO:0007669"/>
    <property type="project" value="UniProtKB-ARBA"/>
</dbReference>
<feature type="region of interest" description="Disordered" evidence="1">
    <location>
        <begin position="1"/>
        <end position="22"/>
    </location>
</feature>
<feature type="region of interest" description="Disordered" evidence="1">
    <location>
        <begin position="934"/>
        <end position="965"/>
    </location>
</feature>
<dbReference type="EMBL" id="LR902725">
    <property type="protein sequence ID" value="CAD7251000.1"/>
    <property type="molecule type" value="Genomic_DNA"/>
</dbReference>
<protein>
    <recommendedName>
        <fullName evidence="3">Calcium-activated chloride channel N-terminal domain-containing protein</fullName>
    </recommendedName>
</protein>
<dbReference type="EMBL" id="CAJPEV010003208">
    <property type="protein sequence ID" value="CAG0899212.1"/>
    <property type="molecule type" value="Genomic_DNA"/>
</dbReference>
<evidence type="ECO:0000313" key="4">
    <source>
        <dbReference type="EMBL" id="CAD7251000.1"/>
    </source>
</evidence>
<gene>
    <name evidence="4" type="ORF">DSTB1V02_LOCUS10769</name>
</gene>
<feature type="compositionally biased region" description="Low complexity" evidence="1">
    <location>
        <begin position="1083"/>
        <end position="1092"/>
    </location>
</feature>
<name>A0A7R9ABG8_9CRUS</name>
<feature type="region of interest" description="Disordered" evidence="1">
    <location>
        <begin position="1080"/>
        <end position="1103"/>
    </location>
</feature>
<dbReference type="Gene3D" id="3.40.50.410">
    <property type="entry name" value="von Willebrand factor, type A domain"/>
    <property type="match status" value="1"/>
</dbReference>
<dbReference type="SUPFAM" id="SSF53300">
    <property type="entry name" value="vWA-like"/>
    <property type="match status" value="1"/>
</dbReference>
<dbReference type="InterPro" id="IPR036465">
    <property type="entry name" value="vWFA_dom_sf"/>
</dbReference>
<evidence type="ECO:0000259" key="3">
    <source>
        <dbReference type="Pfam" id="PF08434"/>
    </source>
</evidence>
<feature type="compositionally biased region" description="Basic and acidic residues" evidence="1">
    <location>
        <begin position="936"/>
        <end position="950"/>
    </location>
</feature>
<evidence type="ECO:0000313" key="5">
    <source>
        <dbReference type="Proteomes" id="UP000677054"/>
    </source>
</evidence>
<keyword evidence="2" id="KW-0812">Transmembrane</keyword>
<dbReference type="OrthoDB" id="687730at2759"/>
<accession>A0A7R9ABG8</accession>